<dbReference type="SUPFAM" id="SSF81296">
    <property type="entry name" value="E set domains"/>
    <property type="match status" value="2"/>
</dbReference>
<dbReference type="InterPro" id="IPR014756">
    <property type="entry name" value="Ig_E-set"/>
</dbReference>
<dbReference type="Pfam" id="PF02752">
    <property type="entry name" value="Arrestin_C"/>
    <property type="match status" value="1"/>
</dbReference>
<dbReference type="PANTHER" id="PTHR11188">
    <property type="entry name" value="ARRESTIN DOMAIN CONTAINING PROTEIN"/>
    <property type="match status" value="1"/>
</dbReference>
<dbReference type="GO" id="GO:0015031">
    <property type="term" value="P:protein transport"/>
    <property type="evidence" value="ECO:0007669"/>
    <property type="project" value="TreeGrafter"/>
</dbReference>
<dbReference type="KEGG" id="dhe:111602743"/>
<dbReference type="Pfam" id="PF00339">
    <property type="entry name" value="Arrestin_N"/>
    <property type="match status" value="1"/>
</dbReference>
<evidence type="ECO:0000256" key="1">
    <source>
        <dbReference type="ARBA" id="ARBA00005298"/>
    </source>
</evidence>
<evidence type="ECO:0000313" key="6">
    <source>
        <dbReference type="RefSeq" id="XP_023175763.2"/>
    </source>
</evidence>
<feature type="domain" description="Arrestin C-terminal-like" evidence="4">
    <location>
        <begin position="174"/>
        <end position="307"/>
    </location>
</feature>
<dbReference type="InterPro" id="IPR050357">
    <property type="entry name" value="Arrestin_domain-protein"/>
</dbReference>
<dbReference type="OrthoDB" id="2333384at2759"/>
<reference evidence="6" key="1">
    <citation type="submission" date="2025-08" db="UniProtKB">
        <authorList>
            <consortium name="RefSeq"/>
        </authorList>
    </citation>
    <scope>IDENTIFICATION</scope>
    <source>
        <strain evidence="6">15085-1641.00</strain>
        <tissue evidence="6">Whole body</tissue>
    </source>
</reference>
<dbReference type="Gene3D" id="2.60.40.640">
    <property type="match status" value="2"/>
</dbReference>
<organism evidence="5 6">
    <name type="scientific">Drosophila hydei</name>
    <name type="common">Fruit fly</name>
    <dbReference type="NCBI Taxonomy" id="7224"/>
    <lineage>
        <taxon>Eukaryota</taxon>
        <taxon>Metazoa</taxon>
        <taxon>Ecdysozoa</taxon>
        <taxon>Arthropoda</taxon>
        <taxon>Hexapoda</taxon>
        <taxon>Insecta</taxon>
        <taxon>Pterygota</taxon>
        <taxon>Neoptera</taxon>
        <taxon>Endopterygota</taxon>
        <taxon>Diptera</taxon>
        <taxon>Brachycera</taxon>
        <taxon>Muscomorpha</taxon>
        <taxon>Ephydroidea</taxon>
        <taxon>Drosophilidae</taxon>
        <taxon>Drosophila</taxon>
    </lineage>
</organism>
<evidence type="ECO:0000259" key="4">
    <source>
        <dbReference type="SMART" id="SM01017"/>
    </source>
</evidence>
<accession>A0A6J1M443</accession>
<dbReference type="RefSeq" id="XP_023175763.2">
    <property type="nucleotide sequence ID" value="XM_023319995.2"/>
</dbReference>
<proteinExistence type="inferred from homology"/>
<dbReference type="AlphaFoldDB" id="A0A6J1M443"/>
<dbReference type="GO" id="GO:0005737">
    <property type="term" value="C:cytoplasm"/>
    <property type="evidence" value="ECO:0007669"/>
    <property type="project" value="TreeGrafter"/>
</dbReference>
<keyword evidence="5" id="KW-1185">Reference proteome</keyword>
<name>A0A6J1M443_DROHY</name>
<evidence type="ECO:0000256" key="2">
    <source>
        <dbReference type="ARBA" id="ARBA00022606"/>
    </source>
</evidence>
<evidence type="ECO:0000256" key="3">
    <source>
        <dbReference type="SAM" id="MobiDB-lite"/>
    </source>
</evidence>
<dbReference type="InterPro" id="IPR014752">
    <property type="entry name" value="Arrestin-like_C"/>
</dbReference>
<gene>
    <name evidence="6" type="primary">LOC111602743</name>
</gene>
<protein>
    <submittedName>
        <fullName evidence="6">Arrestin domain-containing protein 2</fullName>
    </submittedName>
</protein>
<sequence>MGVTCIINFDNNPHGTYFAGQIVSGQVTLKLDKIKLVKALTLNISGYAETQWSESTGTGKDKSSDTYYGREDYIASQTYLAGSSQSTQISLEPGVHVYNFSCQIPATCPSSIEGFYGRVRYMTKVAMVRPWKFDQYYTRCFTVLKIMDLNYDTPLLKMPTQIETQKVYCCWPCTSSPMQLQMSLPQTGYVSGQIIPVGMLVTNDSHIAVELLQVSLAMMVTYYAQHLSRSSSRNERILVSKLMGDPVPHHCKKQFTYHLRVPATAPTCFNLCKIIQIAYQVEVEARVKGCHRNQVISIPITIGSVPMLAYPPMQPQPRDLDEQPTQPLDAKALGGTADLVATAPPPDINTPWAVDSSIPPPNYEEALHMRADMNTINSVQATLPPNTLSLDEHGFAPLYPIFNIPSPTAPSDNADQKGIPNADMNANKGTWL</sequence>
<evidence type="ECO:0000313" key="5">
    <source>
        <dbReference type="Proteomes" id="UP000504633"/>
    </source>
</evidence>
<dbReference type="OMA" id="GRARTYW"/>
<feature type="region of interest" description="Disordered" evidence="3">
    <location>
        <begin position="407"/>
        <end position="432"/>
    </location>
</feature>
<keyword evidence="2" id="KW-0716">Sensory transduction</keyword>
<dbReference type="InterPro" id="IPR011021">
    <property type="entry name" value="Arrestin-like_N"/>
</dbReference>
<dbReference type="Proteomes" id="UP000504633">
    <property type="component" value="Unplaced"/>
</dbReference>
<dbReference type="GeneID" id="111602743"/>
<dbReference type="InterPro" id="IPR011022">
    <property type="entry name" value="Arrestin_C-like"/>
</dbReference>
<comment type="similarity">
    <text evidence="1">Belongs to the arrestin family.</text>
</comment>
<dbReference type="SMART" id="SM01017">
    <property type="entry name" value="Arrestin_C"/>
    <property type="match status" value="1"/>
</dbReference>
<dbReference type="PANTHER" id="PTHR11188:SF167">
    <property type="entry name" value="ARRESTIN C-TERMINAL-LIKE DOMAIN-CONTAINING PROTEIN-RELATED"/>
    <property type="match status" value="1"/>
</dbReference>